<feature type="compositionally biased region" description="Basic and acidic residues" evidence="1">
    <location>
        <begin position="138"/>
        <end position="154"/>
    </location>
</feature>
<feature type="non-terminal residue" evidence="2">
    <location>
        <position position="1"/>
    </location>
</feature>
<sequence>ASSRTNPRETGGDQPSRRNEVDTLRKYEQDRNVQVDKRPVTARVDPGAVDKLSPRDAAALKLNYEFQGKVAKQDGTYKAIKVAPPGSKPTAPDKALDQVLSRGGKVTTEDGKTITEVERIDGKPVPRRDITRQSQSDVDQKIHEAADSTDPDKKAEADIANALRKCIIQFNDPLPSVGGTSPGEIDAGTEKTIIEVYNGDQDLNDAKGSQASKYINEPTSNPAGRRVVYYTPNLKDAAHIEAIKKFEQTYGVRVFTDPGKLRNYLRRTGERC</sequence>
<reference evidence="3" key="1">
    <citation type="journal article" date="2019" name="Int. J. Syst. Evol. Microbiol.">
        <title>The Global Catalogue of Microorganisms (GCM) 10K type strain sequencing project: providing services to taxonomists for standard genome sequencing and annotation.</title>
        <authorList>
            <consortium name="The Broad Institute Genomics Platform"/>
            <consortium name="The Broad Institute Genome Sequencing Center for Infectious Disease"/>
            <person name="Wu L."/>
            <person name="Ma J."/>
        </authorList>
    </citation>
    <scope>NUCLEOTIDE SEQUENCE [LARGE SCALE GENOMIC DNA]</scope>
    <source>
        <strain evidence="3">JCM 31486</strain>
    </source>
</reference>
<gene>
    <name evidence="2" type="ORF">ACFQ1S_19935</name>
</gene>
<dbReference type="EMBL" id="JBHTIS010001177">
    <property type="protein sequence ID" value="MFD1047645.1"/>
    <property type="molecule type" value="Genomic_DNA"/>
</dbReference>
<evidence type="ECO:0000256" key="1">
    <source>
        <dbReference type="SAM" id="MobiDB-lite"/>
    </source>
</evidence>
<name>A0ABW3MD71_9PSEU</name>
<keyword evidence="3" id="KW-1185">Reference proteome</keyword>
<feature type="compositionally biased region" description="Basic and acidic residues" evidence="1">
    <location>
        <begin position="1"/>
        <end position="39"/>
    </location>
</feature>
<accession>A0ABW3MD71</accession>
<evidence type="ECO:0000313" key="2">
    <source>
        <dbReference type="EMBL" id="MFD1047645.1"/>
    </source>
</evidence>
<organism evidence="2 3">
    <name type="scientific">Kibdelosporangium lantanae</name>
    <dbReference type="NCBI Taxonomy" id="1497396"/>
    <lineage>
        <taxon>Bacteria</taxon>
        <taxon>Bacillati</taxon>
        <taxon>Actinomycetota</taxon>
        <taxon>Actinomycetes</taxon>
        <taxon>Pseudonocardiales</taxon>
        <taxon>Pseudonocardiaceae</taxon>
        <taxon>Kibdelosporangium</taxon>
    </lineage>
</organism>
<feature type="compositionally biased region" description="Basic and acidic residues" evidence="1">
    <location>
        <begin position="107"/>
        <end position="131"/>
    </location>
</feature>
<evidence type="ECO:0000313" key="3">
    <source>
        <dbReference type="Proteomes" id="UP001597045"/>
    </source>
</evidence>
<feature type="region of interest" description="Disordered" evidence="1">
    <location>
        <begin position="1"/>
        <end position="53"/>
    </location>
</feature>
<dbReference type="Proteomes" id="UP001597045">
    <property type="component" value="Unassembled WGS sequence"/>
</dbReference>
<feature type="region of interest" description="Disordered" evidence="1">
    <location>
        <begin position="81"/>
        <end position="154"/>
    </location>
</feature>
<comment type="caution">
    <text evidence="2">The sequence shown here is derived from an EMBL/GenBank/DDBJ whole genome shotgun (WGS) entry which is preliminary data.</text>
</comment>
<proteinExistence type="predicted"/>
<protein>
    <submittedName>
        <fullName evidence="2">Uncharacterized protein</fullName>
    </submittedName>
</protein>